<evidence type="ECO:0000259" key="1">
    <source>
        <dbReference type="Pfam" id="PF13099"/>
    </source>
</evidence>
<dbReference type="Pfam" id="PF13099">
    <property type="entry name" value="DUF3944"/>
    <property type="match status" value="1"/>
</dbReference>
<evidence type="ECO:0000313" key="3">
    <source>
        <dbReference type="Proteomes" id="UP000537862"/>
    </source>
</evidence>
<keyword evidence="3" id="KW-1185">Reference proteome</keyword>
<accession>A0A849P7R5</accession>
<dbReference type="RefSeq" id="WP_171680520.1">
    <property type="nucleotide sequence ID" value="NZ_JABGBN010000004.1"/>
</dbReference>
<dbReference type="Proteomes" id="UP000537862">
    <property type="component" value="Unassembled WGS sequence"/>
</dbReference>
<dbReference type="EMBL" id="JABGBN010000004">
    <property type="protein sequence ID" value="NOL51822.1"/>
    <property type="molecule type" value="Genomic_DNA"/>
</dbReference>
<sequence>MSYREDNDLEFLSKCSSEELNDLVDCILHSSNEELSDSFEYQHYVPDHCRYWENIAAEIQKFGGNSIVNAVRGTGVTYREILCDVCNQLGVKYSQSVTVSEIEHSLLSSLNLVRKDGEKKEDYFPRVKDKSQKLASKVSRKNFFQQSILGGSLSGVLLTGPAFRVTVPVVIQVAILRGLVCKD</sequence>
<protein>
    <submittedName>
        <fullName evidence="2">DUF3944 domain-containing protein</fullName>
    </submittedName>
</protein>
<gene>
    <name evidence="2" type="ORF">HKX39_06525</name>
</gene>
<proteinExistence type="predicted"/>
<dbReference type="InterPro" id="IPR025217">
    <property type="entry name" value="DUF3944"/>
</dbReference>
<evidence type="ECO:0000313" key="2">
    <source>
        <dbReference type="EMBL" id="NOL51822.1"/>
    </source>
</evidence>
<comment type="caution">
    <text evidence="2">The sequence shown here is derived from an EMBL/GenBank/DDBJ whole genome shotgun (WGS) entry which is preliminary data.</text>
</comment>
<organism evidence="2 3">
    <name type="scientific">Pelistega suis</name>
    <dbReference type="NCBI Taxonomy" id="1631957"/>
    <lineage>
        <taxon>Bacteria</taxon>
        <taxon>Pseudomonadati</taxon>
        <taxon>Pseudomonadota</taxon>
        <taxon>Betaproteobacteria</taxon>
        <taxon>Burkholderiales</taxon>
        <taxon>Alcaligenaceae</taxon>
        <taxon>Pelistega</taxon>
    </lineage>
</organism>
<feature type="domain" description="DUF3944" evidence="1">
    <location>
        <begin position="3"/>
        <end position="29"/>
    </location>
</feature>
<reference evidence="2 3" key="1">
    <citation type="submission" date="2020-05" db="EMBL/GenBank/DDBJ databases">
        <authorList>
            <person name="Niu N."/>
        </authorList>
    </citation>
    <scope>NUCLEOTIDE SEQUENCE [LARGE SCALE GENOMIC DNA]</scope>
    <source>
        <strain evidence="2 3">3340-03</strain>
    </source>
</reference>
<dbReference type="AlphaFoldDB" id="A0A849P7R5"/>
<name>A0A849P7R5_9BURK</name>